<dbReference type="Pfam" id="PF11536">
    <property type="entry name" value="DUF3226"/>
    <property type="match status" value="1"/>
</dbReference>
<protein>
    <submittedName>
        <fullName evidence="1">Uncharacterized protein</fullName>
    </submittedName>
</protein>
<name>A0A975TB23_9NOST</name>
<keyword evidence="2" id="KW-1185">Reference proteome</keyword>
<dbReference type="KEGG" id="rsin:B6N60_04236"/>
<organism evidence="1 2">
    <name type="scientific">Richelia sinica FACHB-800</name>
    <dbReference type="NCBI Taxonomy" id="1357546"/>
    <lineage>
        <taxon>Bacteria</taxon>
        <taxon>Bacillati</taxon>
        <taxon>Cyanobacteriota</taxon>
        <taxon>Cyanophyceae</taxon>
        <taxon>Nostocales</taxon>
        <taxon>Nostocaceae</taxon>
        <taxon>Richelia</taxon>
    </lineage>
</organism>
<proteinExistence type="predicted"/>
<gene>
    <name evidence="1" type="ORF">B6N60_04236</name>
</gene>
<dbReference type="InterPro" id="IPR024508">
    <property type="entry name" value="DUF3226"/>
</dbReference>
<sequence>MTNILIVESKNDEIFINKLIELMNLNNVTIDQPIYIHEYERLSGLDKTKLTQALKSLSLNVPKKDIQKVGIIIDQDNYTKQERLDFVNECINDVFEKSSDINDVDNLIEVATKEDNIGLKLGCYFTNIDQTGELETVLKAIKTQPSPHADCLYTWRNCVHKSEIIISDKEFDKFWFSIYLRYDTCSHQESKQAGKKCSMSEFAYVLEHKSHILDFESSILDDLKNFLRLFAE</sequence>
<evidence type="ECO:0000313" key="1">
    <source>
        <dbReference type="EMBL" id="QXE25521.1"/>
    </source>
</evidence>
<reference evidence="1" key="1">
    <citation type="submission" date="2017-04" db="EMBL/GenBank/DDBJ databases">
        <title>Genome deletions in a multicellular cyanobacterial endosymbiont for morphological adaptation in marine diatoms.</title>
        <authorList>
            <person name="Wang Y."/>
            <person name="Gao H."/>
            <person name="Li R."/>
            <person name="Xu X."/>
        </authorList>
    </citation>
    <scope>NUCLEOTIDE SEQUENCE</scope>
    <source>
        <strain evidence="1">FACHB 800</strain>
    </source>
</reference>
<accession>A0A975TB23</accession>
<evidence type="ECO:0000313" key="2">
    <source>
        <dbReference type="Proteomes" id="UP000683511"/>
    </source>
</evidence>
<dbReference type="EMBL" id="CP021056">
    <property type="protein sequence ID" value="QXE25521.1"/>
    <property type="molecule type" value="Genomic_DNA"/>
</dbReference>
<dbReference type="Proteomes" id="UP000683511">
    <property type="component" value="Chromosome"/>
</dbReference>
<dbReference type="AlphaFoldDB" id="A0A975TB23"/>
<dbReference type="RefSeq" id="WP_190607087.1">
    <property type="nucleotide sequence ID" value="NZ_CP021056.1"/>
</dbReference>